<dbReference type="Proteomes" id="UP000824123">
    <property type="component" value="Unassembled WGS sequence"/>
</dbReference>
<keyword evidence="3" id="KW-0237">DNA synthesis</keyword>
<gene>
    <name evidence="7" type="ORF">IAC59_09215</name>
</gene>
<comment type="caution">
    <text evidence="7">The sequence shown here is derived from an EMBL/GenBank/DDBJ whole genome shotgun (WGS) entry which is preliminary data.</text>
</comment>
<dbReference type="Pfam" id="PF12637">
    <property type="entry name" value="TSCPD"/>
    <property type="match status" value="1"/>
</dbReference>
<evidence type="ECO:0000313" key="8">
    <source>
        <dbReference type="Proteomes" id="UP000824123"/>
    </source>
</evidence>
<evidence type="ECO:0000256" key="1">
    <source>
        <dbReference type="ARBA" id="ARBA00007405"/>
    </source>
</evidence>
<dbReference type="AlphaFoldDB" id="A0A9D1LT62"/>
<comment type="similarity">
    <text evidence="1">Belongs to the ribonucleoside diphosphate reductase class-2 family.</text>
</comment>
<evidence type="ECO:0000259" key="6">
    <source>
        <dbReference type="Pfam" id="PF12637"/>
    </source>
</evidence>
<evidence type="ECO:0000313" key="7">
    <source>
        <dbReference type="EMBL" id="HIU47417.1"/>
    </source>
</evidence>
<keyword evidence="4" id="KW-0547">Nucleotide-binding</keyword>
<reference evidence="7" key="1">
    <citation type="submission" date="2020-10" db="EMBL/GenBank/DDBJ databases">
        <authorList>
            <person name="Gilroy R."/>
        </authorList>
    </citation>
    <scope>NUCLEOTIDE SEQUENCE</scope>
    <source>
        <strain evidence="7">ChiSxjej2B14-8506</strain>
    </source>
</reference>
<dbReference type="NCBIfam" id="TIGR03905">
    <property type="entry name" value="TIGR03905_4_Cys"/>
    <property type="match status" value="1"/>
</dbReference>
<name>A0A9D1LT62_9FIRM</name>
<dbReference type="EMBL" id="DVNK01000054">
    <property type="protein sequence ID" value="HIU47417.1"/>
    <property type="molecule type" value="Genomic_DNA"/>
</dbReference>
<accession>A0A9D1LT62</accession>
<protein>
    <recommendedName>
        <fullName evidence="2">ribonucleoside-diphosphate reductase</fullName>
        <ecNumber evidence="2">1.17.4.1</ecNumber>
    </recommendedName>
</protein>
<evidence type="ECO:0000256" key="5">
    <source>
        <dbReference type="ARBA" id="ARBA00047754"/>
    </source>
</evidence>
<dbReference type="GO" id="GO:0000166">
    <property type="term" value="F:nucleotide binding"/>
    <property type="evidence" value="ECO:0007669"/>
    <property type="project" value="UniProtKB-KW"/>
</dbReference>
<sequence>MYVYKTRGTCSKAIEIEVNGDTIDQVRFINGCKGNTQGVSNLVKGMKVDEVIKRLKGIPCQGATSCPDQLARALEEMKAQGLC</sequence>
<dbReference type="GO" id="GO:0004748">
    <property type="term" value="F:ribonucleoside-diphosphate reductase activity, thioredoxin disulfide as acceptor"/>
    <property type="evidence" value="ECO:0007669"/>
    <property type="project" value="UniProtKB-EC"/>
</dbReference>
<dbReference type="InterPro" id="IPR024434">
    <property type="entry name" value="TSCPD_dom"/>
</dbReference>
<reference evidence="7" key="2">
    <citation type="journal article" date="2021" name="PeerJ">
        <title>Extensive microbial diversity within the chicken gut microbiome revealed by metagenomics and culture.</title>
        <authorList>
            <person name="Gilroy R."/>
            <person name="Ravi A."/>
            <person name="Getino M."/>
            <person name="Pursley I."/>
            <person name="Horton D.L."/>
            <person name="Alikhan N.F."/>
            <person name="Baker D."/>
            <person name="Gharbi K."/>
            <person name="Hall N."/>
            <person name="Watson M."/>
            <person name="Adriaenssens E.M."/>
            <person name="Foster-Nyarko E."/>
            <person name="Jarju S."/>
            <person name="Secka A."/>
            <person name="Antonio M."/>
            <person name="Oren A."/>
            <person name="Chaudhuri R.R."/>
            <person name="La Ragione R."/>
            <person name="Hildebrand F."/>
            <person name="Pallen M.J."/>
        </authorList>
    </citation>
    <scope>NUCLEOTIDE SEQUENCE</scope>
    <source>
        <strain evidence="7">ChiSxjej2B14-8506</strain>
    </source>
</reference>
<evidence type="ECO:0000256" key="2">
    <source>
        <dbReference type="ARBA" id="ARBA00012274"/>
    </source>
</evidence>
<feature type="domain" description="TSCPD" evidence="6">
    <location>
        <begin position="4"/>
        <end position="77"/>
    </location>
</feature>
<dbReference type="InterPro" id="IPR023806">
    <property type="entry name" value="CHP03905"/>
</dbReference>
<dbReference type="GO" id="GO:0071897">
    <property type="term" value="P:DNA biosynthetic process"/>
    <property type="evidence" value="ECO:0007669"/>
    <property type="project" value="UniProtKB-KW"/>
</dbReference>
<proteinExistence type="inferred from homology"/>
<organism evidence="7 8">
    <name type="scientific">Candidatus Fimadaptatus faecigallinarum</name>
    <dbReference type="NCBI Taxonomy" id="2840814"/>
    <lineage>
        <taxon>Bacteria</taxon>
        <taxon>Bacillati</taxon>
        <taxon>Bacillota</taxon>
        <taxon>Clostridia</taxon>
        <taxon>Eubacteriales</taxon>
        <taxon>Candidatus Fimadaptatus</taxon>
    </lineage>
</organism>
<evidence type="ECO:0000256" key="4">
    <source>
        <dbReference type="ARBA" id="ARBA00022741"/>
    </source>
</evidence>
<dbReference type="EC" id="1.17.4.1" evidence="2"/>
<evidence type="ECO:0000256" key="3">
    <source>
        <dbReference type="ARBA" id="ARBA00022634"/>
    </source>
</evidence>
<comment type="catalytic activity">
    <reaction evidence="5">
        <text>a 2'-deoxyribonucleoside 5'-diphosphate + [thioredoxin]-disulfide + H2O = a ribonucleoside 5'-diphosphate + [thioredoxin]-dithiol</text>
        <dbReference type="Rhea" id="RHEA:23252"/>
        <dbReference type="Rhea" id="RHEA-COMP:10698"/>
        <dbReference type="Rhea" id="RHEA-COMP:10700"/>
        <dbReference type="ChEBI" id="CHEBI:15377"/>
        <dbReference type="ChEBI" id="CHEBI:29950"/>
        <dbReference type="ChEBI" id="CHEBI:50058"/>
        <dbReference type="ChEBI" id="CHEBI:57930"/>
        <dbReference type="ChEBI" id="CHEBI:73316"/>
        <dbReference type="EC" id="1.17.4.1"/>
    </reaction>
</comment>